<feature type="domain" description="UspA" evidence="1">
    <location>
        <begin position="21"/>
        <end position="165"/>
    </location>
</feature>
<dbReference type="SUPFAM" id="SSF52402">
    <property type="entry name" value="Adenine nucleotide alpha hydrolases-like"/>
    <property type="match status" value="1"/>
</dbReference>
<accession>A0A0D6QSJ0</accession>
<dbReference type="PANTHER" id="PTHR31964">
    <property type="entry name" value="ADENINE NUCLEOTIDE ALPHA HYDROLASES-LIKE SUPERFAMILY PROTEIN"/>
    <property type="match status" value="1"/>
</dbReference>
<dbReference type="PANTHER" id="PTHR31964:SF113">
    <property type="entry name" value="USPA DOMAIN-CONTAINING PROTEIN"/>
    <property type="match status" value="1"/>
</dbReference>
<dbReference type="PRINTS" id="PR01438">
    <property type="entry name" value="UNVRSLSTRESS"/>
</dbReference>
<evidence type="ECO:0000259" key="1">
    <source>
        <dbReference type="Pfam" id="PF00582"/>
    </source>
</evidence>
<dbReference type="Gene3D" id="3.40.50.620">
    <property type="entry name" value="HUPs"/>
    <property type="match status" value="1"/>
</dbReference>
<dbReference type="EMBL" id="GCKF01063992">
    <property type="protein sequence ID" value="JAG92913.1"/>
    <property type="molecule type" value="Transcribed_RNA"/>
</dbReference>
<protein>
    <recommendedName>
        <fullName evidence="1">UspA domain-containing protein</fullName>
    </recommendedName>
</protein>
<dbReference type="InterPro" id="IPR006015">
    <property type="entry name" value="Universal_stress_UspA"/>
</dbReference>
<dbReference type="CDD" id="cd23659">
    <property type="entry name" value="USP_At3g01520-like"/>
    <property type="match status" value="1"/>
</dbReference>
<reference evidence="2" key="1">
    <citation type="submission" date="2015-03" db="EMBL/GenBank/DDBJ databases">
        <title>A transcriptome of Araucaria cunninghamii, an australian fine timber species.</title>
        <authorList>
            <person name="Jing Yi C.J.Y."/>
            <person name="Yin San L.Y.S."/>
            <person name="Abdul Karim S.S."/>
            <person name="Wan Azmi N.N."/>
            <person name="Hercus R.R."/>
            <person name="Croft L.L."/>
        </authorList>
    </citation>
    <scope>NUCLEOTIDE SEQUENCE</scope>
    <source>
        <strain evidence="2">MI0301</strain>
        <tissue evidence="2">Leaf</tissue>
    </source>
</reference>
<dbReference type="AlphaFoldDB" id="A0A0D6QSJ0"/>
<organism evidence="2">
    <name type="scientific">Araucaria cunninghamii</name>
    <name type="common">Hoop pine</name>
    <name type="synonym">Moreton Bay pine</name>
    <dbReference type="NCBI Taxonomy" id="56994"/>
    <lineage>
        <taxon>Eukaryota</taxon>
        <taxon>Viridiplantae</taxon>
        <taxon>Streptophyta</taxon>
        <taxon>Embryophyta</taxon>
        <taxon>Tracheophyta</taxon>
        <taxon>Spermatophyta</taxon>
        <taxon>Pinopsida</taxon>
        <taxon>Pinidae</taxon>
        <taxon>Conifers II</taxon>
        <taxon>Araucariales</taxon>
        <taxon>Araucariaceae</taxon>
        <taxon>Araucaria</taxon>
    </lineage>
</organism>
<dbReference type="InterPro" id="IPR014729">
    <property type="entry name" value="Rossmann-like_a/b/a_fold"/>
</dbReference>
<sequence length="169" mass="18818">MAEEAEKILTSTTTVEEENGRKIVIAVDEGDESIFALKWAVENLMVSHTPDQVYLLHVQPTLNLYPAPGFYVTPEMMESLRKSQEKNSMDILQRAKSLCEEKQVHVKTVNLIGDARDIICQAVEKMGAEMLVMGSHGYGALKRAFLGSVSDYCVHHAKCPVLIVKKPSK</sequence>
<proteinExistence type="predicted"/>
<name>A0A0D6QSJ0_ARACU</name>
<evidence type="ECO:0000313" key="2">
    <source>
        <dbReference type="EMBL" id="JAG92913.1"/>
    </source>
</evidence>
<dbReference type="InterPro" id="IPR006016">
    <property type="entry name" value="UspA"/>
</dbReference>
<dbReference type="Pfam" id="PF00582">
    <property type="entry name" value="Usp"/>
    <property type="match status" value="1"/>
</dbReference>